<accession>A0A371IHM6</accession>
<feature type="non-terminal residue" evidence="1">
    <location>
        <position position="1"/>
    </location>
</feature>
<organism evidence="1 2">
    <name type="scientific">Mucuna pruriens</name>
    <name type="common">Velvet bean</name>
    <name type="synonym">Dolichos pruriens</name>
    <dbReference type="NCBI Taxonomy" id="157652"/>
    <lineage>
        <taxon>Eukaryota</taxon>
        <taxon>Viridiplantae</taxon>
        <taxon>Streptophyta</taxon>
        <taxon>Embryophyta</taxon>
        <taxon>Tracheophyta</taxon>
        <taxon>Spermatophyta</taxon>
        <taxon>Magnoliopsida</taxon>
        <taxon>eudicotyledons</taxon>
        <taxon>Gunneridae</taxon>
        <taxon>Pentapetalae</taxon>
        <taxon>rosids</taxon>
        <taxon>fabids</taxon>
        <taxon>Fabales</taxon>
        <taxon>Fabaceae</taxon>
        <taxon>Papilionoideae</taxon>
        <taxon>50 kb inversion clade</taxon>
        <taxon>NPAAA clade</taxon>
        <taxon>indigoferoid/millettioid clade</taxon>
        <taxon>Phaseoleae</taxon>
        <taxon>Mucuna</taxon>
    </lineage>
</organism>
<protein>
    <submittedName>
        <fullName evidence="1">Uncharacterized protein</fullName>
    </submittedName>
</protein>
<reference evidence="1" key="1">
    <citation type="submission" date="2018-05" db="EMBL/GenBank/DDBJ databases">
        <title>Draft genome of Mucuna pruriens seed.</title>
        <authorList>
            <person name="Nnadi N.E."/>
            <person name="Vos R."/>
            <person name="Hasami M.H."/>
            <person name="Devisetty U.K."/>
            <person name="Aguiy J.C."/>
        </authorList>
    </citation>
    <scope>NUCLEOTIDE SEQUENCE [LARGE SCALE GENOMIC DNA]</scope>
    <source>
        <strain evidence="1">JCA_2017</strain>
    </source>
</reference>
<keyword evidence="2" id="KW-1185">Reference proteome</keyword>
<dbReference type="EMBL" id="QJKJ01000069">
    <property type="protein sequence ID" value="RDY14474.1"/>
    <property type="molecule type" value="Genomic_DNA"/>
</dbReference>
<evidence type="ECO:0000313" key="2">
    <source>
        <dbReference type="Proteomes" id="UP000257109"/>
    </source>
</evidence>
<dbReference type="OrthoDB" id="1434147at2759"/>
<evidence type="ECO:0000313" key="1">
    <source>
        <dbReference type="EMBL" id="RDY14474.1"/>
    </source>
</evidence>
<gene>
    <name evidence="1" type="ORF">CR513_00463</name>
</gene>
<dbReference type="AlphaFoldDB" id="A0A371IHM6"/>
<name>A0A371IHM6_MUCPR</name>
<proteinExistence type="predicted"/>
<comment type="caution">
    <text evidence="1">The sequence shown here is derived from an EMBL/GenBank/DDBJ whole genome shotgun (WGS) entry which is preliminary data.</text>
</comment>
<sequence>MKHKAELIINHEAQALTQISNGSFPANMLVLDGKNFEQWCIKMGVIFGFQEVLEIVKNGIQEMEVGATEVQRAAYRESKKKDCKTLFLIHQCVDSVNFEMIALANSAKEA</sequence>
<dbReference type="Proteomes" id="UP000257109">
    <property type="component" value="Unassembled WGS sequence"/>
</dbReference>